<feature type="compositionally biased region" description="Polar residues" evidence="1">
    <location>
        <begin position="120"/>
        <end position="134"/>
    </location>
</feature>
<dbReference type="Proteomes" id="UP000265618">
    <property type="component" value="Unassembled WGS sequence"/>
</dbReference>
<evidence type="ECO:0000313" key="2">
    <source>
        <dbReference type="EMBL" id="GIQ89881.1"/>
    </source>
</evidence>
<keyword evidence="3" id="KW-1185">Reference proteome</keyword>
<organism evidence="2 3">
    <name type="scientific">Kipferlia bialata</name>
    <dbReference type="NCBI Taxonomy" id="797122"/>
    <lineage>
        <taxon>Eukaryota</taxon>
        <taxon>Metamonada</taxon>
        <taxon>Carpediemonas-like organisms</taxon>
        <taxon>Kipferlia</taxon>
    </lineage>
</organism>
<dbReference type="EMBL" id="BDIP01005538">
    <property type="protein sequence ID" value="GIQ89881.1"/>
    <property type="molecule type" value="Genomic_DNA"/>
</dbReference>
<name>A0A9K3D6P9_9EUKA</name>
<evidence type="ECO:0000256" key="1">
    <source>
        <dbReference type="SAM" id="MobiDB-lite"/>
    </source>
</evidence>
<comment type="caution">
    <text evidence="2">The sequence shown here is derived from an EMBL/GenBank/DDBJ whole genome shotgun (WGS) entry which is preliminary data.</text>
</comment>
<feature type="region of interest" description="Disordered" evidence="1">
    <location>
        <begin position="39"/>
        <end position="153"/>
    </location>
</feature>
<reference evidence="2 3" key="1">
    <citation type="journal article" date="2018" name="PLoS ONE">
        <title>The draft genome of Kipferlia bialata reveals reductive genome evolution in fornicate parasites.</title>
        <authorList>
            <person name="Tanifuji G."/>
            <person name="Takabayashi S."/>
            <person name="Kume K."/>
            <person name="Takagi M."/>
            <person name="Nakayama T."/>
            <person name="Kamikawa R."/>
            <person name="Inagaki Y."/>
            <person name="Hashimoto T."/>
        </authorList>
    </citation>
    <scope>NUCLEOTIDE SEQUENCE [LARGE SCALE GENOMIC DNA]</scope>
    <source>
        <strain evidence="2">NY0173</strain>
    </source>
</reference>
<sequence>MRRTLRDPLWTASQYFELRESRSDLSPAETVALLRTTFPSPRAQYSQGSHNLSRTSIRHEASRHKLSPTPSPSRTPSAPRDGMMSGRSMSPPPGVGLPRSPVTLAETQTGRGMYPPAPLTLSTTSLARPSSTASLRVDAEDSAHSAPGTDGEAVNSIASALATSMRHIPLAHTPPSVPSPVAHPQFSIR</sequence>
<dbReference type="AlphaFoldDB" id="A0A9K3D6P9"/>
<proteinExistence type="predicted"/>
<evidence type="ECO:0000313" key="3">
    <source>
        <dbReference type="Proteomes" id="UP000265618"/>
    </source>
</evidence>
<accession>A0A9K3D6P9</accession>
<feature type="region of interest" description="Disordered" evidence="1">
    <location>
        <begin position="170"/>
        <end position="189"/>
    </location>
</feature>
<protein>
    <submittedName>
        <fullName evidence="2">Uncharacterized protein</fullName>
    </submittedName>
</protein>
<gene>
    <name evidence="2" type="ORF">KIPB_012484</name>
</gene>
<feature type="compositionally biased region" description="Polar residues" evidence="1">
    <location>
        <begin position="39"/>
        <end position="55"/>
    </location>
</feature>